<evidence type="ECO:0000256" key="1">
    <source>
        <dbReference type="SAM" id="SignalP"/>
    </source>
</evidence>
<feature type="chain" id="PRO_5032568948" evidence="1">
    <location>
        <begin position="21"/>
        <end position="51"/>
    </location>
</feature>
<feature type="signal peptide" evidence="1">
    <location>
        <begin position="1"/>
        <end position="20"/>
    </location>
</feature>
<evidence type="ECO:0000313" key="2">
    <source>
        <dbReference type="EMBL" id="DAD36123.1"/>
    </source>
</evidence>
<name>A0A822YVI5_NELNU</name>
<sequence>MQCCILVLVIFVMITCPSNSLILLCAPVEYLLFPLLQTKTTLKSTFNQASH</sequence>
<gene>
    <name evidence="2" type="ORF">HUJ06_006763</name>
</gene>
<reference evidence="2 3" key="1">
    <citation type="journal article" date="2020" name="Mol. Biol. Evol.">
        <title>Distinct Expression and Methylation Patterns for Genes with Different Fates following a Single Whole-Genome Duplication in Flowering Plants.</title>
        <authorList>
            <person name="Shi T."/>
            <person name="Rahmani R.S."/>
            <person name="Gugger P.F."/>
            <person name="Wang M."/>
            <person name="Li H."/>
            <person name="Zhang Y."/>
            <person name="Li Z."/>
            <person name="Wang Q."/>
            <person name="Van de Peer Y."/>
            <person name="Marchal K."/>
            <person name="Chen J."/>
        </authorList>
    </citation>
    <scope>NUCLEOTIDE SEQUENCE [LARGE SCALE GENOMIC DNA]</scope>
    <source>
        <tissue evidence="2">Leaf</tissue>
    </source>
</reference>
<evidence type="ECO:0000313" key="3">
    <source>
        <dbReference type="Proteomes" id="UP000607653"/>
    </source>
</evidence>
<dbReference type="AlphaFoldDB" id="A0A822YVI5"/>
<proteinExistence type="predicted"/>
<comment type="caution">
    <text evidence="2">The sequence shown here is derived from an EMBL/GenBank/DDBJ whole genome shotgun (WGS) entry which is preliminary data.</text>
</comment>
<dbReference type="Proteomes" id="UP000607653">
    <property type="component" value="Unassembled WGS sequence"/>
</dbReference>
<protein>
    <submittedName>
        <fullName evidence="2">Uncharacterized protein</fullName>
    </submittedName>
</protein>
<dbReference type="EMBL" id="DUZY01000004">
    <property type="protein sequence ID" value="DAD36123.1"/>
    <property type="molecule type" value="Genomic_DNA"/>
</dbReference>
<organism evidence="2 3">
    <name type="scientific">Nelumbo nucifera</name>
    <name type="common">Sacred lotus</name>
    <dbReference type="NCBI Taxonomy" id="4432"/>
    <lineage>
        <taxon>Eukaryota</taxon>
        <taxon>Viridiplantae</taxon>
        <taxon>Streptophyta</taxon>
        <taxon>Embryophyta</taxon>
        <taxon>Tracheophyta</taxon>
        <taxon>Spermatophyta</taxon>
        <taxon>Magnoliopsida</taxon>
        <taxon>Proteales</taxon>
        <taxon>Nelumbonaceae</taxon>
        <taxon>Nelumbo</taxon>
    </lineage>
</organism>
<keyword evidence="1" id="KW-0732">Signal</keyword>
<keyword evidence="3" id="KW-1185">Reference proteome</keyword>
<accession>A0A822YVI5</accession>